<dbReference type="OrthoDB" id="270167at2759"/>
<dbReference type="GO" id="GO:0005739">
    <property type="term" value="C:mitochondrion"/>
    <property type="evidence" value="ECO:0007669"/>
    <property type="project" value="TreeGrafter"/>
</dbReference>
<dbReference type="SUPFAM" id="SSF52821">
    <property type="entry name" value="Rhodanese/Cell cycle control phosphatase"/>
    <property type="match status" value="1"/>
</dbReference>
<organism evidence="4 5">
    <name type="scientific">Coptis chinensis</name>
    <dbReference type="NCBI Taxonomy" id="261450"/>
    <lineage>
        <taxon>Eukaryota</taxon>
        <taxon>Viridiplantae</taxon>
        <taxon>Streptophyta</taxon>
        <taxon>Embryophyta</taxon>
        <taxon>Tracheophyta</taxon>
        <taxon>Spermatophyta</taxon>
        <taxon>Magnoliopsida</taxon>
        <taxon>Ranunculales</taxon>
        <taxon>Ranunculaceae</taxon>
        <taxon>Coptidoideae</taxon>
        <taxon>Coptis</taxon>
    </lineage>
</organism>
<sequence length="225" mass="25265">MEGETRPLLGFGVVKRDVEELLLEAEMEAGLMCWAELFAVRKLFGICRQPKMEMMGTPRMFYELVLRLRVVEMGPERGPDVKVLDASWYIPDEKRTFREYQVARIPGALFFDVDGISDRASNLPHLLPKEEAFAATVSALRFDVETGASGDPILNASVASKAVEKVYKGQAAAPITFQTKYQPHLVWTLEQCLAVLFFVGGFCVGDLYSELGDKTWVCSDWDRAN</sequence>
<gene>
    <name evidence="4" type="ORF">IFM89_009097</name>
</gene>
<dbReference type="InterPro" id="IPR036873">
    <property type="entry name" value="Rhodanese-like_dom_sf"/>
</dbReference>
<evidence type="ECO:0000313" key="5">
    <source>
        <dbReference type="Proteomes" id="UP000631114"/>
    </source>
</evidence>
<dbReference type="GO" id="GO:0004792">
    <property type="term" value="F:thiosulfate-cyanide sulfurtransferase activity"/>
    <property type="evidence" value="ECO:0007669"/>
    <property type="project" value="TreeGrafter"/>
</dbReference>
<evidence type="ECO:0000256" key="1">
    <source>
        <dbReference type="ARBA" id="ARBA00022679"/>
    </source>
</evidence>
<dbReference type="Gene3D" id="3.40.250.10">
    <property type="entry name" value="Rhodanese-like domain"/>
    <property type="match status" value="1"/>
</dbReference>
<evidence type="ECO:0000313" key="4">
    <source>
        <dbReference type="EMBL" id="KAF9619755.1"/>
    </source>
</evidence>
<keyword evidence="2" id="KW-0677">Repeat</keyword>
<evidence type="ECO:0000256" key="2">
    <source>
        <dbReference type="ARBA" id="ARBA00022737"/>
    </source>
</evidence>
<evidence type="ECO:0000259" key="3">
    <source>
        <dbReference type="PROSITE" id="PS50206"/>
    </source>
</evidence>
<dbReference type="Proteomes" id="UP000631114">
    <property type="component" value="Unassembled WGS sequence"/>
</dbReference>
<keyword evidence="1" id="KW-0808">Transferase</keyword>
<dbReference type="PANTHER" id="PTHR11364:SF27">
    <property type="entry name" value="SULFURTRANSFERASE"/>
    <property type="match status" value="1"/>
</dbReference>
<dbReference type="InterPro" id="IPR001763">
    <property type="entry name" value="Rhodanese-like_dom"/>
</dbReference>
<keyword evidence="5" id="KW-1185">Reference proteome</keyword>
<feature type="domain" description="Rhodanese" evidence="3">
    <location>
        <begin position="77"/>
        <end position="143"/>
    </location>
</feature>
<dbReference type="PANTHER" id="PTHR11364">
    <property type="entry name" value="THIOSULFATE SULFERTANSFERASE"/>
    <property type="match status" value="1"/>
</dbReference>
<dbReference type="AlphaFoldDB" id="A0A835IKZ9"/>
<dbReference type="EMBL" id="JADFTS010000002">
    <property type="protein sequence ID" value="KAF9619755.1"/>
    <property type="molecule type" value="Genomic_DNA"/>
</dbReference>
<accession>A0A835IKZ9</accession>
<proteinExistence type="predicted"/>
<comment type="caution">
    <text evidence="4">The sequence shown here is derived from an EMBL/GenBank/DDBJ whole genome shotgun (WGS) entry which is preliminary data.</text>
</comment>
<dbReference type="InterPro" id="IPR045078">
    <property type="entry name" value="TST/MPST-like"/>
</dbReference>
<protein>
    <recommendedName>
        <fullName evidence="3">Rhodanese domain-containing protein</fullName>
    </recommendedName>
</protein>
<name>A0A835IKZ9_9MAGN</name>
<reference evidence="4 5" key="1">
    <citation type="submission" date="2020-10" db="EMBL/GenBank/DDBJ databases">
        <title>The Coptis chinensis genome and diversification of protoberbering-type alkaloids.</title>
        <authorList>
            <person name="Wang B."/>
            <person name="Shu S."/>
            <person name="Song C."/>
            <person name="Liu Y."/>
        </authorList>
    </citation>
    <scope>NUCLEOTIDE SEQUENCE [LARGE SCALE GENOMIC DNA]</scope>
    <source>
        <strain evidence="4">HL-2020</strain>
        <tissue evidence="4">Leaf</tissue>
    </source>
</reference>
<dbReference type="PROSITE" id="PS50206">
    <property type="entry name" value="RHODANESE_3"/>
    <property type="match status" value="1"/>
</dbReference>